<dbReference type="AlphaFoldDB" id="A0A1I6VBV7"/>
<dbReference type="Proteomes" id="UP000182827">
    <property type="component" value="Unassembled WGS sequence"/>
</dbReference>
<dbReference type="InterPro" id="IPR058163">
    <property type="entry name" value="LysR-type_TF_proteobact-type"/>
</dbReference>
<evidence type="ECO:0000313" key="6">
    <source>
        <dbReference type="EMBL" id="SFT11122.1"/>
    </source>
</evidence>
<keyword evidence="4" id="KW-0804">Transcription</keyword>
<evidence type="ECO:0000256" key="2">
    <source>
        <dbReference type="ARBA" id="ARBA00023015"/>
    </source>
</evidence>
<evidence type="ECO:0000256" key="3">
    <source>
        <dbReference type="ARBA" id="ARBA00023125"/>
    </source>
</evidence>
<evidence type="ECO:0000256" key="4">
    <source>
        <dbReference type="ARBA" id="ARBA00023163"/>
    </source>
</evidence>
<organism evidence="6 7">
    <name type="scientific">Acinetobacter bohemicus</name>
    <dbReference type="NCBI Taxonomy" id="1435036"/>
    <lineage>
        <taxon>Bacteria</taxon>
        <taxon>Pseudomonadati</taxon>
        <taxon>Pseudomonadota</taxon>
        <taxon>Gammaproteobacteria</taxon>
        <taxon>Moraxellales</taxon>
        <taxon>Moraxellaceae</taxon>
        <taxon>Acinetobacter</taxon>
    </lineage>
</organism>
<comment type="similarity">
    <text evidence="1">Belongs to the LysR transcriptional regulatory family.</text>
</comment>
<dbReference type="Pfam" id="PF00126">
    <property type="entry name" value="HTH_1"/>
    <property type="match status" value="1"/>
</dbReference>
<sequence>MLDQLRAMGVFACVVEKNSFSGAARDLGITTSAVSQQIRSLEQEMEVTLLHRSTRKLSLTEAGQAFFHSCQEMLAAAERGKIRINELRDDLIGDLRIATTPELAANHVIPALSHWMSAHRGLAVHIEADNQYIDLIDGRIDIALRMSSKIEDSNLHIVPLARVEQVLVASPSYLNQSAPISRPEDLKNHDLIPINVMKNYQSFSFKHGITNEIISLDMRSRLTSNNVLVAKALCQQGHGIARILYLDVQKDLISGALVEVLPEWNLPSFTLYAIISKCEQQPMKIHRCLEALKQYFCQLPGGRIYQDAS</sequence>
<keyword evidence="7" id="KW-1185">Reference proteome</keyword>
<dbReference type="GO" id="GO:0043565">
    <property type="term" value="F:sequence-specific DNA binding"/>
    <property type="evidence" value="ECO:0007669"/>
    <property type="project" value="TreeGrafter"/>
</dbReference>
<dbReference type="Pfam" id="PF03466">
    <property type="entry name" value="LysR_substrate"/>
    <property type="match status" value="1"/>
</dbReference>
<feature type="domain" description="HTH lysR-type" evidence="5">
    <location>
        <begin position="1"/>
        <end position="60"/>
    </location>
</feature>
<evidence type="ECO:0000259" key="5">
    <source>
        <dbReference type="PROSITE" id="PS50931"/>
    </source>
</evidence>
<dbReference type="InterPro" id="IPR005119">
    <property type="entry name" value="LysR_subst-bd"/>
</dbReference>
<dbReference type="GO" id="GO:0006351">
    <property type="term" value="P:DNA-templated transcription"/>
    <property type="evidence" value="ECO:0007669"/>
    <property type="project" value="TreeGrafter"/>
</dbReference>
<dbReference type="CDD" id="cd08422">
    <property type="entry name" value="PBP2_CrgA_like"/>
    <property type="match status" value="1"/>
</dbReference>
<accession>A0A1I6VBV7</accession>
<name>A0A1I6VBV7_9GAMM</name>
<dbReference type="InterPro" id="IPR000847">
    <property type="entry name" value="LysR_HTH_N"/>
</dbReference>
<keyword evidence="3 6" id="KW-0238">DNA-binding</keyword>
<dbReference type="EMBL" id="FOZU01000023">
    <property type="protein sequence ID" value="SFT11122.1"/>
    <property type="molecule type" value="Genomic_DNA"/>
</dbReference>
<reference evidence="7" key="1">
    <citation type="submission" date="2016-10" db="EMBL/GenBank/DDBJ databases">
        <authorList>
            <person name="Varghese N."/>
            <person name="Submissions S."/>
        </authorList>
    </citation>
    <scope>NUCLEOTIDE SEQUENCE [LARGE SCALE GENOMIC DNA]</scope>
    <source>
        <strain evidence="7">ANC 5076</strain>
    </source>
</reference>
<dbReference type="GO" id="GO:0003700">
    <property type="term" value="F:DNA-binding transcription factor activity"/>
    <property type="evidence" value="ECO:0007669"/>
    <property type="project" value="InterPro"/>
</dbReference>
<dbReference type="FunFam" id="1.10.10.10:FF:000001">
    <property type="entry name" value="LysR family transcriptional regulator"/>
    <property type="match status" value="1"/>
</dbReference>
<dbReference type="PROSITE" id="PS50931">
    <property type="entry name" value="HTH_LYSR"/>
    <property type="match status" value="1"/>
</dbReference>
<proteinExistence type="inferred from homology"/>
<dbReference type="PANTHER" id="PTHR30537:SF30">
    <property type="entry name" value="TRANSCRIPTIONAL REGULATOR-RELATED"/>
    <property type="match status" value="1"/>
</dbReference>
<protein>
    <submittedName>
        <fullName evidence="6">DNA-binding transcriptional regulator, LysR family</fullName>
    </submittedName>
</protein>
<gene>
    <name evidence="6" type="ORF">SAMN05444586_102346</name>
</gene>
<dbReference type="PANTHER" id="PTHR30537">
    <property type="entry name" value="HTH-TYPE TRANSCRIPTIONAL REGULATOR"/>
    <property type="match status" value="1"/>
</dbReference>
<dbReference type="InterPro" id="IPR036390">
    <property type="entry name" value="WH_DNA-bd_sf"/>
</dbReference>
<dbReference type="RefSeq" id="WP_074947191.1">
    <property type="nucleotide sequence ID" value="NZ_FOZU01000023.1"/>
</dbReference>
<dbReference type="InterPro" id="IPR036388">
    <property type="entry name" value="WH-like_DNA-bd_sf"/>
</dbReference>
<evidence type="ECO:0000256" key="1">
    <source>
        <dbReference type="ARBA" id="ARBA00009437"/>
    </source>
</evidence>
<dbReference type="SUPFAM" id="SSF46785">
    <property type="entry name" value="Winged helix' DNA-binding domain"/>
    <property type="match status" value="1"/>
</dbReference>
<dbReference type="Gene3D" id="1.10.10.10">
    <property type="entry name" value="Winged helix-like DNA-binding domain superfamily/Winged helix DNA-binding domain"/>
    <property type="match status" value="1"/>
</dbReference>
<dbReference type="SUPFAM" id="SSF53850">
    <property type="entry name" value="Periplasmic binding protein-like II"/>
    <property type="match status" value="1"/>
</dbReference>
<evidence type="ECO:0000313" key="7">
    <source>
        <dbReference type="Proteomes" id="UP000182827"/>
    </source>
</evidence>
<dbReference type="Gene3D" id="3.40.190.290">
    <property type="match status" value="1"/>
</dbReference>
<keyword evidence="2" id="KW-0805">Transcription regulation</keyword>